<keyword evidence="4" id="KW-1185">Reference proteome</keyword>
<dbReference type="Gene3D" id="2.130.10.10">
    <property type="entry name" value="YVTN repeat-like/Quinoprotein amine dehydrogenase"/>
    <property type="match status" value="2"/>
</dbReference>
<keyword evidence="1" id="KW-0853">WD repeat</keyword>
<protein>
    <submittedName>
        <fullName evidence="3">CHAT domain-containing protein</fullName>
    </submittedName>
</protein>
<dbReference type="Gene3D" id="1.25.40.10">
    <property type="entry name" value="Tetratricopeptide repeat domain"/>
    <property type="match status" value="2"/>
</dbReference>
<dbReference type="SMART" id="SM00028">
    <property type="entry name" value="TPR"/>
    <property type="match status" value="4"/>
</dbReference>
<reference evidence="3 4" key="2">
    <citation type="journal article" date="2024" name="Microb. Biotechnol.">
        <title>The involvement of multiple ABC transporters in daunorubicin efflux in Streptomyces coeruleorubidus.</title>
        <authorList>
            <person name="Dong J."/>
            <person name="Ning J."/>
            <person name="Tian Y."/>
            <person name="Li H."/>
            <person name="Chen H."/>
            <person name="Guan W."/>
        </authorList>
    </citation>
    <scope>NUCLEOTIDE SEQUENCE [LARGE SCALE GENOMIC DNA]</scope>
    <source>
        <strain evidence="3 4">CICC 11043</strain>
    </source>
</reference>
<dbReference type="PROSITE" id="PS50294">
    <property type="entry name" value="WD_REPEATS_REGION"/>
    <property type="match status" value="1"/>
</dbReference>
<reference evidence="3 4" key="1">
    <citation type="journal article" date="2021" name="J. Microbiol. Biotechnol.">
        <title>An Efficient Markerless Deletion System Suitable for the Industrial Strains of Streptomyces.</title>
        <authorList>
            <person name="Dong J."/>
            <person name="Wei J."/>
            <person name="Li H."/>
            <person name="Zhao S."/>
            <person name="Guan W."/>
        </authorList>
    </citation>
    <scope>NUCLEOTIDE SEQUENCE [LARGE SCALE GENOMIC DNA]</scope>
    <source>
        <strain evidence="3 4">CICC 11043</strain>
    </source>
</reference>
<dbReference type="InterPro" id="IPR011047">
    <property type="entry name" value="Quinoprotein_ADH-like_sf"/>
</dbReference>
<gene>
    <name evidence="3" type="ORF">R5U08_21955</name>
</gene>
<dbReference type="Pfam" id="PF12770">
    <property type="entry name" value="CHAT"/>
    <property type="match status" value="1"/>
</dbReference>
<feature type="repeat" description="WD" evidence="1">
    <location>
        <begin position="1002"/>
        <end position="1043"/>
    </location>
</feature>
<dbReference type="InterPro" id="IPR001680">
    <property type="entry name" value="WD40_rpt"/>
</dbReference>
<proteinExistence type="predicted"/>
<dbReference type="CDD" id="cd00200">
    <property type="entry name" value="WD40"/>
    <property type="match status" value="1"/>
</dbReference>
<sequence length="1076" mass="119833">MATVLELQISELHPREYEVRVVKAAAGGEPRAPLNLNVDELLAQRGELERTVLHSGRQTRRVVPPHEQDVQHVGRQLFDALFSGPVSGTYDASLVVAQERQERLQIVLRLDAPELRLLPWEALFDSRTDSYVCLREPMVRHLAASHTPLPLPVQPPLRILAVIAAPQDLDPLDTTFERKLLEEALEGQITAGLVELVWLTNASWTSLQTRLLNGQWHVLHFIGHGHYDQHYEQGQIALVDERDDSDMIEAIRLADLIGEANPAPRLMVLNSCASGQGGGKEGFSSVGATLADRGVNAVVAMQFSVTDQASLRFTHGFYTALANGRRVDAAVKSGRVSMLGVRQSLEWITPVLYVRGDANVPFTLPLQSSEVPLLYGMAEGELRKGHPGKAITLLEDLLVLDPNNSDAIVLHGKAATQEQLIKLYTRAAQAEEFEDWSGAVSHYEEIIREDPNYRDTVARRDFCRARQRTAHLQEELRSRVNEERWQAAVDVSEELTRLDPAAADPNGLSTHARQQVEKEQRAAYLVGLYHQARGAEHAEDWSVAINCYERILQQDPDNRNTIRRRDFCRERRRITYLQEKLQNDANGGQWHAVLDVSEELSRLDPAAADPDGLATRAHQEVEKEQRAAYLERLYAQGFAAEGSGDWSVAINCYERILQEDPDYRNTVWRCDFCRERRRIIHLQEKLRTYAGEGLWNAVLDVSEKLDQLDPADADPDGLATHAHQEVEKEERAAYLERLYAEARAAELTEDWSDAINLYDILAVEGKGFRDSEQRLSICKERQRMAQPTSEPGHSSPSHTEKILDIAIPCGALAWESNGQYLAVDVWAGAQICVYSRSGGEPLNIRTGKKRAPYLVAFSPDGTRLVGRSGKGVAIWSAHTGEKLLHVPVGRGVAAAEFSPDGTCLATGAYDLACIWDAETVERIFWSEQRFVQAVTFSADGSRLLVADQAGLHVWRVDTAVKLFEDHTRFLNSVAYSPDGKRAAAGCSADTKARLWVSGEVHELDHEASVTSVAFSPNSAQLATGSEDRAARVWDTTNARLICRIFHEDPVLSLAFSPDGTYLATGTRRAVTVWALP</sequence>
<accession>A0ABZ0KFR2</accession>
<dbReference type="Pfam" id="PF00400">
    <property type="entry name" value="WD40"/>
    <property type="match status" value="3"/>
</dbReference>
<dbReference type="InterPro" id="IPR019734">
    <property type="entry name" value="TPR_rpt"/>
</dbReference>
<evidence type="ECO:0000256" key="1">
    <source>
        <dbReference type="PROSITE-ProRule" id="PRU00221"/>
    </source>
</evidence>
<dbReference type="RefSeq" id="WP_317926531.1">
    <property type="nucleotide sequence ID" value="NZ_CP137524.1"/>
</dbReference>
<evidence type="ECO:0000313" key="3">
    <source>
        <dbReference type="EMBL" id="WOT36621.1"/>
    </source>
</evidence>
<name>A0ABZ0KFR2_STRC4</name>
<feature type="domain" description="CHAT" evidence="2">
    <location>
        <begin position="72"/>
        <end position="340"/>
    </location>
</feature>
<dbReference type="SUPFAM" id="SSF48452">
    <property type="entry name" value="TPR-like"/>
    <property type="match status" value="1"/>
</dbReference>
<dbReference type="SMART" id="SM00320">
    <property type="entry name" value="WD40"/>
    <property type="match status" value="6"/>
</dbReference>
<dbReference type="InterPro" id="IPR024983">
    <property type="entry name" value="CHAT_dom"/>
</dbReference>
<dbReference type="InterPro" id="IPR011990">
    <property type="entry name" value="TPR-like_helical_dom_sf"/>
</dbReference>
<dbReference type="PANTHER" id="PTHR19879:SF9">
    <property type="entry name" value="TRANSCRIPTION INITIATION FACTOR TFIID SUBUNIT 5"/>
    <property type="match status" value="1"/>
</dbReference>
<dbReference type="PROSITE" id="PS50082">
    <property type="entry name" value="WD_REPEATS_2"/>
    <property type="match status" value="1"/>
</dbReference>
<dbReference type="Proteomes" id="UP001305002">
    <property type="component" value="Chromosome"/>
</dbReference>
<evidence type="ECO:0000313" key="4">
    <source>
        <dbReference type="Proteomes" id="UP001305002"/>
    </source>
</evidence>
<dbReference type="EMBL" id="CP137524">
    <property type="protein sequence ID" value="WOT36621.1"/>
    <property type="molecule type" value="Genomic_DNA"/>
</dbReference>
<dbReference type="InterPro" id="IPR015943">
    <property type="entry name" value="WD40/YVTN_repeat-like_dom_sf"/>
</dbReference>
<dbReference type="PANTHER" id="PTHR19879">
    <property type="entry name" value="TRANSCRIPTION INITIATION FACTOR TFIID"/>
    <property type="match status" value="1"/>
</dbReference>
<dbReference type="SUPFAM" id="SSF50998">
    <property type="entry name" value="Quinoprotein alcohol dehydrogenase-like"/>
    <property type="match status" value="1"/>
</dbReference>
<organism evidence="3 4">
    <name type="scientific">Streptomyces coeruleorubidus</name>
    <dbReference type="NCBI Taxonomy" id="116188"/>
    <lineage>
        <taxon>Bacteria</taxon>
        <taxon>Bacillati</taxon>
        <taxon>Actinomycetota</taxon>
        <taxon>Actinomycetes</taxon>
        <taxon>Kitasatosporales</taxon>
        <taxon>Streptomycetaceae</taxon>
        <taxon>Streptomyces</taxon>
    </lineage>
</organism>
<evidence type="ECO:0000259" key="2">
    <source>
        <dbReference type="Pfam" id="PF12770"/>
    </source>
</evidence>